<dbReference type="EMBL" id="VFOW01000001">
    <property type="protein sequence ID" value="TQL77202.1"/>
    <property type="molecule type" value="Genomic_DNA"/>
</dbReference>
<dbReference type="Proteomes" id="UP000317043">
    <property type="component" value="Unassembled WGS sequence"/>
</dbReference>
<gene>
    <name evidence="1" type="ORF">FB566_2753</name>
</gene>
<organism evidence="1 2">
    <name type="scientific">Stackebrandtia endophytica</name>
    <dbReference type="NCBI Taxonomy" id="1496996"/>
    <lineage>
        <taxon>Bacteria</taxon>
        <taxon>Bacillati</taxon>
        <taxon>Actinomycetota</taxon>
        <taxon>Actinomycetes</taxon>
        <taxon>Glycomycetales</taxon>
        <taxon>Glycomycetaceae</taxon>
        <taxon>Stackebrandtia</taxon>
    </lineage>
</organism>
<evidence type="ECO:0000313" key="1">
    <source>
        <dbReference type="EMBL" id="TQL77202.1"/>
    </source>
</evidence>
<dbReference type="InParanoid" id="A0A543AX99"/>
<proteinExistence type="predicted"/>
<accession>A0A543AX99</accession>
<comment type="caution">
    <text evidence="1">The sequence shown here is derived from an EMBL/GenBank/DDBJ whole genome shotgun (WGS) entry which is preliminary data.</text>
</comment>
<sequence length="50" mass="5945">MNNIKKTFKNAIMTSKRRHHHSNGHQHQTFRASQEHRFGFDLAWAQRSGL</sequence>
<dbReference type="AlphaFoldDB" id="A0A543AX99"/>
<keyword evidence="2" id="KW-1185">Reference proteome</keyword>
<evidence type="ECO:0000313" key="2">
    <source>
        <dbReference type="Proteomes" id="UP000317043"/>
    </source>
</evidence>
<name>A0A543AX99_9ACTN</name>
<reference evidence="1 2" key="1">
    <citation type="submission" date="2019-06" db="EMBL/GenBank/DDBJ databases">
        <title>Sequencing the genomes of 1000 actinobacteria strains.</title>
        <authorList>
            <person name="Klenk H.-P."/>
        </authorList>
    </citation>
    <scope>NUCLEOTIDE SEQUENCE [LARGE SCALE GENOMIC DNA]</scope>
    <source>
        <strain evidence="1 2">DSM 45928</strain>
    </source>
</reference>
<protein>
    <submittedName>
        <fullName evidence="1">Uncharacterized protein</fullName>
    </submittedName>
</protein>